<sequence length="112" mass="13193">MVYENKQDWPEKFPIEKLISIEKDMDKLIEGKKISVRRNDRYADVGDTIMLKGHLFEVEDVYPQFLKNMSAKNAREEGFESIESYKTALTSIHDGAVWNPEQLVWAHYLKEK</sequence>
<comment type="caution">
    <text evidence="1">The sequence shown here is derived from an EMBL/GenBank/DDBJ whole genome shotgun (WGS) entry which is preliminary data.</text>
</comment>
<protein>
    <submittedName>
        <fullName evidence="1">ASCH domain-containing protein</fullName>
    </submittedName>
</protein>
<gene>
    <name evidence="1" type="ORF">H9895_06750</name>
</gene>
<accession>A0A9D1TKU7</accession>
<reference evidence="1" key="1">
    <citation type="journal article" date="2021" name="PeerJ">
        <title>Extensive microbial diversity within the chicken gut microbiome revealed by metagenomics and culture.</title>
        <authorList>
            <person name="Gilroy R."/>
            <person name="Ravi A."/>
            <person name="Getino M."/>
            <person name="Pursley I."/>
            <person name="Horton D.L."/>
            <person name="Alikhan N.F."/>
            <person name="Baker D."/>
            <person name="Gharbi K."/>
            <person name="Hall N."/>
            <person name="Watson M."/>
            <person name="Adriaenssens E.M."/>
            <person name="Foster-Nyarko E."/>
            <person name="Jarju S."/>
            <person name="Secka A."/>
            <person name="Antonio M."/>
            <person name="Oren A."/>
            <person name="Chaudhuri R.R."/>
            <person name="La Ragione R."/>
            <person name="Hildebrand F."/>
            <person name="Pallen M.J."/>
        </authorList>
    </citation>
    <scope>NUCLEOTIDE SEQUENCE</scope>
    <source>
        <strain evidence="1">CHK169-2315</strain>
    </source>
</reference>
<dbReference type="AlphaFoldDB" id="A0A9D1TKU7"/>
<evidence type="ECO:0000313" key="1">
    <source>
        <dbReference type="EMBL" id="HIV74757.1"/>
    </source>
</evidence>
<proteinExistence type="predicted"/>
<dbReference type="Proteomes" id="UP000823937">
    <property type="component" value="Unassembled WGS sequence"/>
</dbReference>
<dbReference type="EMBL" id="DXHX01000105">
    <property type="protein sequence ID" value="HIV74757.1"/>
    <property type="molecule type" value="Genomic_DNA"/>
</dbReference>
<organism evidence="1 2">
    <name type="scientific">Candidatus Pseudogracilibacillus intestinigallinarum</name>
    <dbReference type="NCBI Taxonomy" id="2838742"/>
    <lineage>
        <taxon>Bacteria</taxon>
        <taxon>Bacillati</taxon>
        <taxon>Bacillota</taxon>
        <taxon>Bacilli</taxon>
        <taxon>Bacillales</taxon>
        <taxon>Bacillaceae</taxon>
        <taxon>Pseudogracilibacillus</taxon>
    </lineage>
</organism>
<evidence type="ECO:0000313" key="2">
    <source>
        <dbReference type="Proteomes" id="UP000823937"/>
    </source>
</evidence>
<reference evidence="1" key="2">
    <citation type="submission" date="2021-04" db="EMBL/GenBank/DDBJ databases">
        <authorList>
            <person name="Gilroy R."/>
        </authorList>
    </citation>
    <scope>NUCLEOTIDE SEQUENCE</scope>
    <source>
        <strain evidence="1">CHK169-2315</strain>
    </source>
</reference>
<name>A0A9D1TKU7_9BACI</name>